<evidence type="ECO:0000256" key="6">
    <source>
        <dbReference type="SAM" id="Phobius"/>
    </source>
</evidence>
<evidence type="ECO:0000256" key="1">
    <source>
        <dbReference type="ARBA" id="ARBA00004141"/>
    </source>
</evidence>
<organism evidence="8 9">
    <name type="scientific">Gomphillus americanus</name>
    <dbReference type="NCBI Taxonomy" id="1940652"/>
    <lineage>
        <taxon>Eukaryota</taxon>
        <taxon>Fungi</taxon>
        <taxon>Dikarya</taxon>
        <taxon>Ascomycota</taxon>
        <taxon>Pezizomycotina</taxon>
        <taxon>Lecanoromycetes</taxon>
        <taxon>OSLEUM clade</taxon>
        <taxon>Ostropomycetidae</taxon>
        <taxon>Ostropales</taxon>
        <taxon>Graphidaceae</taxon>
        <taxon>Gomphilloideae</taxon>
        <taxon>Gomphillus</taxon>
    </lineage>
</organism>
<protein>
    <recommendedName>
        <fullName evidence="7">Amino acid transporter transmembrane domain-containing protein</fullName>
    </recommendedName>
</protein>
<gene>
    <name evidence="8" type="ORF">GOMPHAMPRED_005741</name>
</gene>
<comment type="subcellular location">
    <subcellularLocation>
        <location evidence="1">Membrane</location>
        <topology evidence="1">Multi-pass membrane protein</topology>
    </subcellularLocation>
</comment>
<dbReference type="GO" id="GO:0016020">
    <property type="term" value="C:membrane"/>
    <property type="evidence" value="ECO:0007669"/>
    <property type="project" value="UniProtKB-SubCell"/>
</dbReference>
<feature type="transmembrane region" description="Helical" evidence="6">
    <location>
        <begin position="314"/>
        <end position="335"/>
    </location>
</feature>
<feature type="domain" description="Amino acid transporter transmembrane" evidence="7">
    <location>
        <begin position="108"/>
        <end position="486"/>
    </location>
</feature>
<feature type="transmembrane region" description="Helical" evidence="6">
    <location>
        <begin position="190"/>
        <end position="211"/>
    </location>
</feature>
<feature type="transmembrane region" description="Helical" evidence="6">
    <location>
        <begin position="141"/>
        <end position="159"/>
    </location>
</feature>
<feature type="transmembrane region" description="Helical" evidence="6">
    <location>
        <begin position="392"/>
        <end position="418"/>
    </location>
</feature>
<dbReference type="InterPro" id="IPR013057">
    <property type="entry name" value="AA_transpt_TM"/>
</dbReference>
<name>A0A8H3FU85_9LECA</name>
<keyword evidence="5 6" id="KW-0472">Membrane</keyword>
<dbReference type="Pfam" id="PF01490">
    <property type="entry name" value="Aa_trans"/>
    <property type="match status" value="1"/>
</dbReference>
<feature type="transmembrane region" description="Helical" evidence="6">
    <location>
        <begin position="347"/>
        <end position="372"/>
    </location>
</feature>
<reference evidence="8" key="1">
    <citation type="submission" date="2021-03" db="EMBL/GenBank/DDBJ databases">
        <authorList>
            <person name="Tagirdzhanova G."/>
        </authorList>
    </citation>
    <scope>NUCLEOTIDE SEQUENCE</scope>
</reference>
<comment type="similarity">
    <text evidence="2">Belongs to the amino acid/polyamine transporter 2 family.</text>
</comment>
<keyword evidence="3 6" id="KW-0812">Transmembrane</keyword>
<keyword evidence="9" id="KW-1185">Reference proteome</keyword>
<feature type="transmembrane region" description="Helical" evidence="6">
    <location>
        <begin position="113"/>
        <end position="135"/>
    </location>
</feature>
<dbReference type="PANTHER" id="PTHR22950:SF461">
    <property type="entry name" value="AMINO ACID TRANSPORTER TRANSMEMBRANE DOMAIN-CONTAINING PROTEIN"/>
    <property type="match status" value="1"/>
</dbReference>
<evidence type="ECO:0000256" key="4">
    <source>
        <dbReference type="ARBA" id="ARBA00022989"/>
    </source>
</evidence>
<dbReference type="Proteomes" id="UP000664169">
    <property type="component" value="Unassembled WGS sequence"/>
</dbReference>
<dbReference type="GO" id="GO:0015179">
    <property type="term" value="F:L-amino acid transmembrane transporter activity"/>
    <property type="evidence" value="ECO:0007669"/>
    <property type="project" value="TreeGrafter"/>
</dbReference>
<feature type="transmembrane region" description="Helical" evidence="6">
    <location>
        <begin position="250"/>
        <end position="270"/>
    </location>
</feature>
<proteinExistence type="inferred from homology"/>
<keyword evidence="4 6" id="KW-1133">Transmembrane helix</keyword>
<comment type="caution">
    <text evidence="8">The sequence shown here is derived from an EMBL/GenBank/DDBJ whole genome shotgun (WGS) entry which is preliminary data.</text>
</comment>
<feature type="transmembrane region" description="Helical" evidence="6">
    <location>
        <begin position="523"/>
        <end position="550"/>
    </location>
</feature>
<evidence type="ECO:0000313" key="9">
    <source>
        <dbReference type="Proteomes" id="UP000664169"/>
    </source>
</evidence>
<accession>A0A8H3FU85</accession>
<evidence type="ECO:0000256" key="5">
    <source>
        <dbReference type="ARBA" id="ARBA00023136"/>
    </source>
</evidence>
<feature type="transmembrane region" description="Helical" evidence="6">
    <location>
        <begin position="464"/>
        <end position="486"/>
    </location>
</feature>
<dbReference type="EMBL" id="CAJPDQ010000036">
    <property type="protein sequence ID" value="CAF9930799.1"/>
    <property type="molecule type" value="Genomic_DNA"/>
</dbReference>
<evidence type="ECO:0000259" key="7">
    <source>
        <dbReference type="Pfam" id="PF01490"/>
    </source>
</evidence>
<evidence type="ECO:0000256" key="3">
    <source>
        <dbReference type="ARBA" id="ARBA00022692"/>
    </source>
</evidence>
<dbReference type="OrthoDB" id="40134at2759"/>
<evidence type="ECO:0000313" key="8">
    <source>
        <dbReference type="EMBL" id="CAF9930799.1"/>
    </source>
</evidence>
<dbReference type="AlphaFoldDB" id="A0A8H3FU85"/>
<sequence>MSEKPTNERAIIDSEKHQNTSTVYFAPSQRKIHDSAVTFEEYRFYAQRTREEQRILQAPKWQWRTVFSKEKESPEHDAPVPGQDGQLANADRIISDEEWTNASRAFRTAGWGAAFYLITTDVLGPFAVPFAIGTLGYGPGVGIFTAFGILSVYCGYLVWKVFMGVDSHEFPARNYGDLAFRAWGTTARHIVNTIQAVALLLLLGQVTLLFGQNISEMSRYNLCYVVCPLLFVLVGFLLTQIRSLRSYGWIANFGFWANILAIFISMGATANNPPNYPISTIGSIGFFLNPDSITPVNGVYPAIQTSASLPSLGLIGSINGLLSGVFAYAGLQLFVEFMAEMKRPHDFLKGMFIAQAVIYTVYVVYGCFMYYYQGQYTFNPSYLGVSNYGWQTAGNTLTLLSGLIAAGLYGNIGVKVFYNNVMVDIFKAPLLTTRLGKLFYAGLVPIWWSIAFVVAGAIPAYVAFVSIIAATTLLNLTYAIPPWISLGFDIRKNTMGTFDPTIGRTSRANIGIKRYIRGFFTGGIFQVAINVWHVLLVLASLGLCGLGMYASIEAFIEAFEVPQVNSFTCTSPLNINPPAASPSAMATGSA</sequence>
<feature type="transmembrane region" description="Helical" evidence="6">
    <location>
        <begin position="438"/>
        <end position="458"/>
    </location>
</feature>
<evidence type="ECO:0000256" key="2">
    <source>
        <dbReference type="ARBA" id="ARBA00008066"/>
    </source>
</evidence>
<feature type="transmembrane region" description="Helical" evidence="6">
    <location>
        <begin position="217"/>
        <end position="238"/>
    </location>
</feature>
<dbReference type="PANTHER" id="PTHR22950">
    <property type="entry name" value="AMINO ACID TRANSPORTER"/>
    <property type="match status" value="1"/>
</dbReference>